<keyword evidence="3 6" id="KW-1133">Transmembrane helix</keyword>
<feature type="domain" description="Lipopolysaccharide assembly protein A" evidence="7">
    <location>
        <begin position="24"/>
        <end position="78"/>
    </location>
</feature>
<dbReference type="InterPro" id="IPR010445">
    <property type="entry name" value="LapA_dom"/>
</dbReference>
<keyword evidence="1" id="KW-1003">Cell membrane</keyword>
<dbReference type="PANTHER" id="PTHR41335:SF1">
    <property type="entry name" value="MEMBRANE PROTEIN"/>
    <property type="match status" value="1"/>
</dbReference>
<evidence type="ECO:0000256" key="5">
    <source>
        <dbReference type="SAM" id="MobiDB-lite"/>
    </source>
</evidence>
<reference evidence="9" key="1">
    <citation type="journal article" date="2019" name="Int. J. Syst. Evol. Microbiol.">
        <title>The Global Catalogue of Microorganisms (GCM) 10K type strain sequencing project: providing services to taxonomists for standard genome sequencing and annotation.</title>
        <authorList>
            <consortium name="The Broad Institute Genomics Platform"/>
            <consortium name="The Broad Institute Genome Sequencing Center for Infectious Disease"/>
            <person name="Wu L."/>
            <person name="Ma J."/>
        </authorList>
    </citation>
    <scope>NUCLEOTIDE SEQUENCE [LARGE SCALE GENOMIC DNA]</scope>
    <source>
        <strain evidence="9">CCM 7282</strain>
    </source>
</reference>
<gene>
    <name evidence="8" type="primary">yrvD</name>
    <name evidence="8" type="ORF">GCM10007216_24260</name>
</gene>
<keyword evidence="2 6" id="KW-0812">Transmembrane</keyword>
<dbReference type="Pfam" id="PF06305">
    <property type="entry name" value="LapA_dom"/>
    <property type="match status" value="1"/>
</dbReference>
<organism evidence="8 9">
    <name type="scientific">Thalassobacillus devorans</name>
    <dbReference type="NCBI Taxonomy" id="279813"/>
    <lineage>
        <taxon>Bacteria</taxon>
        <taxon>Bacillati</taxon>
        <taxon>Bacillota</taxon>
        <taxon>Bacilli</taxon>
        <taxon>Bacillales</taxon>
        <taxon>Bacillaceae</taxon>
        <taxon>Thalassobacillus</taxon>
    </lineage>
</organism>
<evidence type="ECO:0000259" key="7">
    <source>
        <dbReference type="Pfam" id="PF06305"/>
    </source>
</evidence>
<protein>
    <recommendedName>
        <fullName evidence="7">Lipopolysaccharide assembly protein A domain-containing protein</fullName>
    </recommendedName>
</protein>
<comment type="caution">
    <text evidence="8">The sequence shown here is derived from an EMBL/GenBank/DDBJ whole genome shotgun (WGS) entry which is preliminary data.</text>
</comment>
<proteinExistence type="predicted"/>
<evidence type="ECO:0000313" key="9">
    <source>
        <dbReference type="Proteomes" id="UP000619534"/>
    </source>
</evidence>
<evidence type="ECO:0000256" key="6">
    <source>
        <dbReference type="SAM" id="Phobius"/>
    </source>
</evidence>
<feature type="region of interest" description="Disordered" evidence="5">
    <location>
        <begin position="74"/>
        <end position="113"/>
    </location>
</feature>
<dbReference type="Proteomes" id="UP000619534">
    <property type="component" value="Unassembled WGS sequence"/>
</dbReference>
<dbReference type="EMBL" id="BMCJ01000004">
    <property type="protein sequence ID" value="GGC92650.1"/>
    <property type="molecule type" value="Genomic_DNA"/>
</dbReference>
<keyword evidence="9" id="KW-1185">Reference proteome</keyword>
<dbReference type="PANTHER" id="PTHR41335">
    <property type="entry name" value="MEMBRANE PROTEIN-RELATED"/>
    <property type="match status" value="1"/>
</dbReference>
<feature type="transmembrane region" description="Helical" evidence="6">
    <location>
        <begin position="5"/>
        <end position="23"/>
    </location>
</feature>
<feature type="transmembrane region" description="Helical" evidence="6">
    <location>
        <begin position="43"/>
        <end position="65"/>
    </location>
</feature>
<evidence type="ECO:0000256" key="1">
    <source>
        <dbReference type="ARBA" id="ARBA00022475"/>
    </source>
</evidence>
<evidence type="ECO:0000256" key="2">
    <source>
        <dbReference type="ARBA" id="ARBA00022692"/>
    </source>
</evidence>
<name>A0ABQ1P7L9_9BACI</name>
<evidence type="ECO:0000256" key="4">
    <source>
        <dbReference type="ARBA" id="ARBA00023136"/>
    </source>
</evidence>
<evidence type="ECO:0000256" key="3">
    <source>
        <dbReference type="ARBA" id="ARBA00022989"/>
    </source>
</evidence>
<accession>A0ABQ1P7L9</accession>
<evidence type="ECO:0000313" key="8">
    <source>
        <dbReference type="EMBL" id="GGC92650.1"/>
    </source>
</evidence>
<sequence length="113" mass="12537">MKGQYYWILALIFALLIAIFAVINVEPVEVNFMFGTAEWPLILVILISALLGGIVTAAAGSVRFYQLQREVKKLRSSTKGQTPAGRSELHSHNSKHGKQRSTATEVTKHKSKK</sequence>
<keyword evidence="4 6" id="KW-0472">Membrane</keyword>
<dbReference type="RefSeq" id="WP_062446966.1">
    <property type="nucleotide sequence ID" value="NZ_BMCJ01000004.1"/>
</dbReference>